<dbReference type="InterPro" id="IPR000577">
    <property type="entry name" value="Carb_kinase_FGGY"/>
</dbReference>
<evidence type="ECO:0000256" key="6">
    <source>
        <dbReference type="ARBA" id="ARBA00022840"/>
    </source>
</evidence>
<dbReference type="Pfam" id="PF02782">
    <property type="entry name" value="FGGY_C"/>
    <property type="match status" value="1"/>
</dbReference>
<reference evidence="13 14" key="1">
    <citation type="journal article" date="2016" name="Nat. Commun.">
        <title>Thousands of microbial genomes shed light on interconnected biogeochemical processes in an aquifer system.</title>
        <authorList>
            <person name="Anantharaman K."/>
            <person name="Brown C.T."/>
            <person name="Hug L.A."/>
            <person name="Sharon I."/>
            <person name="Castelle C.J."/>
            <person name="Probst A.J."/>
            <person name="Thomas B.C."/>
            <person name="Singh A."/>
            <person name="Wilkins M.J."/>
            <person name="Karaoz U."/>
            <person name="Brodie E.L."/>
            <person name="Williams K.H."/>
            <person name="Hubbard S.S."/>
            <person name="Banfield J.F."/>
        </authorList>
    </citation>
    <scope>NUCLEOTIDE SEQUENCE [LARGE SCALE GENOMIC DNA]</scope>
    <source>
        <strain evidence="14">RIFCSPLOWO2_12_FULL_64_10</strain>
    </source>
</reference>
<gene>
    <name evidence="9" type="primary">xylB</name>
    <name evidence="13" type="ORF">A3F84_05020</name>
</gene>
<keyword evidence="6 9" id="KW-0067">ATP-binding</keyword>
<evidence type="ECO:0000256" key="10">
    <source>
        <dbReference type="SAM" id="MobiDB-lite"/>
    </source>
</evidence>
<evidence type="ECO:0000256" key="2">
    <source>
        <dbReference type="ARBA" id="ARBA00022629"/>
    </source>
</evidence>
<dbReference type="CDD" id="cd07808">
    <property type="entry name" value="ASKHA_NBD_FGGY_EcXK-like"/>
    <property type="match status" value="1"/>
</dbReference>
<evidence type="ECO:0000313" key="13">
    <source>
        <dbReference type="EMBL" id="OGG57039.1"/>
    </source>
</evidence>
<comment type="caution">
    <text evidence="13">The sequence shown here is derived from an EMBL/GenBank/DDBJ whole genome shotgun (WGS) entry which is preliminary data.</text>
</comment>
<evidence type="ECO:0000256" key="3">
    <source>
        <dbReference type="ARBA" id="ARBA00022679"/>
    </source>
</evidence>
<dbReference type="InterPro" id="IPR018483">
    <property type="entry name" value="Carb_kinase_FGGY_CS"/>
</dbReference>
<comment type="similarity">
    <text evidence="1 8">Belongs to the FGGY kinase family.</text>
</comment>
<dbReference type="PROSITE" id="PS00933">
    <property type="entry name" value="FGGY_KINASES_1"/>
    <property type="match status" value="1"/>
</dbReference>
<evidence type="ECO:0000256" key="8">
    <source>
        <dbReference type="RuleBase" id="RU003733"/>
    </source>
</evidence>
<feature type="non-terminal residue" evidence="13">
    <location>
        <position position="1"/>
    </location>
</feature>
<protein>
    <recommendedName>
        <fullName evidence="9">Xylulose kinase</fullName>
        <shortName evidence="9">Xylulokinase</shortName>
        <ecNumber evidence="9">2.7.1.17</ecNumber>
    </recommendedName>
</protein>
<evidence type="ECO:0000256" key="5">
    <source>
        <dbReference type="ARBA" id="ARBA00022777"/>
    </source>
</evidence>
<evidence type="ECO:0000256" key="9">
    <source>
        <dbReference type="RuleBase" id="RU364073"/>
    </source>
</evidence>
<dbReference type="HAMAP" id="MF_02220">
    <property type="entry name" value="XylB"/>
    <property type="match status" value="1"/>
</dbReference>
<dbReference type="GO" id="GO:0004856">
    <property type="term" value="F:D-xylulokinase activity"/>
    <property type="evidence" value="ECO:0007669"/>
    <property type="project" value="UniProtKB-EC"/>
</dbReference>
<keyword evidence="3 8" id="KW-0808">Transferase</keyword>
<feature type="domain" description="Carbohydrate kinase FGGY C-terminal" evidence="12">
    <location>
        <begin position="231"/>
        <end position="426"/>
    </location>
</feature>
<dbReference type="InterPro" id="IPR050406">
    <property type="entry name" value="FGGY_Carb_Kinase"/>
</dbReference>
<evidence type="ECO:0000256" key="4">
    <source>
        <dbReference type="ARBA" id="ARBA00022741"/>
    </source>
</evidence>
<dbReference type="PANTHER" id="PTHR43095">
    <property type="entry name" value="SUGAR KINASE"/>
    <property type="match status" value="1"/>
</dbReference>
<keyword evidence="5 8" id="KW-0418">Kinase</keyword>
<evidence type="ECO:0000259" key="11">
    <source>
        <dbReference type="Pfam" id="PF00370"/>
    </source>
</evidence>
<dbReference type="GO" id="GO:0005997">
    <property type="term" value="P:xylulose metabolic process"/>
    <property type="evidence" value="ECO:0007669"/>
    <property type="project" value="InterPro"/>
</dbReference>
<dbReference type="PROSITE" id="PS00445">
    <property type="entry name" value="FGGY_KINASES_2"/>
    <property type="match status" value="1"/>
</dbReference>
<organism evidence="13 14">
    <name type="scientific">Handelsmanbacteria sp. (strain RIFCSPLOWO2_12_FULL_64_10)</name>
    <dbReference type="NCBI Taxonomy" id="1817868"/>
    <lineage>
        <taxon>Bacteria</taxon>
        <taxon>Candidatus Handelsmaniibacteriota</taxon>
    </lineage>
</organism>
<dbReference type="EMBL" id="MFKF01000017">
    <property type="protein sequence ID" value="OGG57039.1"/>
    <property type="molecule type" value="Genomic_DNA"/>
</dbReference>
<dbReference type="InterPro" id="IPR018485">
    <property type="entry name" value="FGGY_C"/>
</dbReference>
<dbReference type="PIRSF" id="PIRSF000538">
    <property type="entry name" value="GlpK"/>
    <property type="match status" value="1"/>
</dbReference>
<keyword evidence="7 9" id="KW-0119">Carbohydrate metabolism</keyword>
<dbReference type="SUPFAM" id="SSF53067">
    <property type="entry name" value="Actin-like ATPase domain"/>
    <property type="match status" value="2"/>
</dbReference>
<keyword evidence="2 9" id="KW-0859">Xylose metabolism</keyword>
<accession>A0A1F6D6H2</accession>
<dbReference type="Pfam" id="PF00370">
    <property type="entry name" value="FGGY_N"/>
    <property type="match status" value="1"/>
</dbReference>
<proteinExistence type="inferred from homology"/>
<evidence type="ECO:0000256" key="7">
    <source>
        <dbReference type="ARBA" id="ARBA00023277"/>
    </source>
</evidence>
<feature type="region of interest" description="Disordered" evidence="10">
    <location>
        <begin position="1"/>
        <end position="20"/>
    </location>
</feature>
<keyword evidence="4 9" id="KW-0547">Nucleotide-binding</keyword>
<evidence type="ECO:0000259" key="12">
    <source>
        <dbReference type="Pfam" id="PF02782"/>
    </source>
</evidence>
<dbReference type="PANTHER" id="PTHR43095:SF5">
    <property type="entry name" value="XYLULOSE KINASE"/>
    <property type="match status" value="1"/>
</dbReference>
<dbReference type="InterPro" id="IPR018484">
    <property type="entry name" value="FGGY_N"/>
</dbReference>
<name>A0A1F6D6H2_HANXR</name>
<dbReference type="GO" id="GO:0042732">
    <property type="term" value="P:D-xylose metabolic process"/>
    <property type="evidence" value="ECO:0007669"/>
    <property type="project" value="UniProtKB-KW"/>
</dbReference>
<sequence>GATTGHPLHTPRPNWSEQNPEDWWQGTVDAIQAVLGKVGAGTGRQVIGIGLSGQMHSSVFLDRQDRVIRPALLWNDGRTSAQCRWITKRVGEAGLKRLVGNPALEGFTAPKVIWLRDEELEHYRQLRTLLLPKDYIRFRLTGEKVTEVSDAAGTLLFDVRRRQWSRALLDRLGISPDILPPAVESTDVCGRVTPAVARRTGLKAGTPVVGGGADNTCGAVGNGIVKEGRALASIGTSGVVFAQTDRVKVDPRMRVHTFCHSVPHRWYLMGVTLSAGNSFRWFRDALSPLEVQVERISGIDAYTLLTEEAQMAPAGSEGLIFLPYLTGERTPHRDSAARGVLFGLSPRHSRAHVVRAVMEGITYAMNDSLGIIRGLGVGVEEIRATGGGGRNAFWVQMQADVYGLPVVTAAATEGPAFGAALMAGVGAGVFGDLIDATDQFVKVIGATDPNPRHVARYRESCALFQSLYPDLKASFARAQAIVEKQAGETE</sequence>
<dbReference type="GO" id="GO:0005524">
    <property type="term" value="F:ATP binding"/>
    <property type="evidence" value="ECO:0007669"/>
    <property type="project" value="UniProtKB-KW"/>
</dbReference>
<dbReference type="AlphaFoldDB" id="A0A1F6D6H2"/>
<dbReference type="EC" id="2.7.1.17" evidence="9"/>
<feature type="domain" description="Carbohydrate kinase FGGY N-terminal" evidence="11">
    <location>
        <begin position="3"/>
        <end position="221"/>
    </location>
</feature>
<dbReference type="InterPro" id="IPR006000">
    <property type="entry name" value="Xylulokinase"/>
</dbReference>
<dbReference type="NCBIfam" id="TIGR01312">
    <property type="entry name" value="XylB"/>
    <property type="match status" value="1"/>
</dbReference>
<evidence type="ECO:0000256" key="1">
    <source>
        <dbReference type="ARBA" id="ARBA00009156"/>
    </source>
</evidence>
<dbReference type="Gene3D" id="3.30.420.40">
    <property type="match status" value="2"/>
</dbReference>
<comment type="catalytic activity">
    <reaction evidence="9">
        <text>D-xylulose + ATP = D-xylulose 5-phosphate + ADP + H(+)</text>
        <dbReference type="Rhea" id="RHEA:10964"/>
        <dbReference type="ChEBI" id="CHEBI:15378"/>
        <dbReference type="ChEBI" id="CHEBI:17140"/>
        <dbReference type="ChEBI" id="CHEBI:30616"/>
        <dbReference type="ChEBI" id="CHEBI:57737"/>
        <dbReference type="ChEBI" id="CHEBI:456216"/>
        <dbReference type="EC" id="2.7.1.17"/>
    </reaction>
</comment>
<evidence type="ECO:0000313" key="14">
    <source>
        <dbReference type="Proteomes" id="UP000178606"/>
    </source>
</evidence>
<dbReference type="Proteomes" id="UP000178606">
    <property type="component" value="Unassembled WGS sequence"/>
</dbReference>
<dbReference type="InterPro" id="IPR043129">
    <property type="entry name" value="ATPase_NBD"/>
</dbReference>